<keyword evidence="2" id="KW-1185">Reference proteome</keyword>
<comment type="caution">
    <text evidence="1">The sequence shown here is derived from an EMBL/GenBank/DDBJ whole genome shotgun (WGS) entry which is preliminary data.</text>
</comment>
<evidence type="ECO:0000313" key="1">
    <source>
        <dbReference type="EMBL" id="CAI0403803.1"/>
    </source>
</evidence>
<gene>
    <name evidence="1" type="ORF">LITE_LOCUS12208</name>
</gene>
<accession>A0AAV0J245</accession>
<proteinExistence type="predicted"/>
<dbReference type="Proteomes" id="UP001154282">
    <property type="component" value="Unassembled WGS sequence"/>
</dbReference>
<name>A0AAV0J245_9ROSI</name>
<evidence type="ECO:0000313" key="2">
    <source>
        <dbReference type="Proteomes" id="UP001154282"/>
    </source>
</evidence>
<organism evidence="1 2">
    <name type="scientific">Linum tenue</name>
    <dbReference type="NCBI Taxonomy" id="586396"/>
    <lineage>
        <taxon>Eukaryota</taxon>
        <taxon>Viridiplantae</taxon>
        <taxon>Streptophyta</taxon>
        <taxon>Embryophyta</taxon>
        <taxon>Tracheophyta</taxon>
        <taxon>Spermatophyta</taxon>
        <taxon>Magnoliopsida</taxon>
        <taxon>eudicotyledons</taxon>
        <taxon>Gunneridae</taxon>
        <taxon>Pentapetalae</taxon>
        <taxon>rosids</taxon>
        <taxon>fabids</taxon>
        <taxon>Malpighiales</taxon>
        <taxon>Linaceae</taxon>
        <taxon>Linum</taxon>
    </lineage>
</organism>
<protein>
    <submittedName>
        <fullName evidence="1">Uncharacterized protein</fullName>
    </submittedName>
</protein>
<reference evidence="1" key="1">
    <citation type="submission" date="2022-08" db="EMBL/GenBank/DDBJ databases">
        <authorList>
            <person name="Gutierrez-Valencia J."/>
        </authorList>
    </citation>
    <scope>NUCLEOTIDE SEQUENCE</scope>
</reference>
<dbReference type="AlphaFoldDB" id="A0AAV0J245"/>
<sequence>MFDYELQLELQQMEDDERALLPQQVGSQGFTRRHREVFHIRLMNDYFGQNG</sequence>
<dbReference type="EMBL" id="CAMGYJ010000004">
    <property type="protein sequence ID" value="CAI0403803.1"/>
    <property type="molecule type" value="Genomic_DNA"/>
</dbReference>